<proteinExistence type="predicted"/>
<name>A0A2T6BVX7_9FLAO</name>
<dbReference type="PROSITE" id="PS51257">
    <property type="entry name" value="PROKAR_LIPOPROTEIN"/>
    <property type="match status" value="1"/>
</dbReference>
<reference evidence="1 2" key="1">
    <citation type="submission" date="2018-04" db="EMBL/GenBank/DDBJ databases">
        <title>Genomic Encyclopedia of Archaeal and Bacterial Type Strains, Phase II (KMG-II): from individual species to whole genera.</title>
        <authorList>
            <person name="Goeker M."/>
        </authorList>
    </citation>
    <scope>NUCLEOTIDE SEQUENCE [LARGE SCALE GENOMIC DNA]</scope>
    <source>
        <strain evidence="1 2">DSM 25731</strain>
    </source>
</reference>
<dbReference type="AlphaFoldDB" id="A0A2T6BVX7"/>
<keyword evidence="2" id="KW-1185">Reference proteome</keyword>
<evidence type="ECO:0000313" key="1">
    <source>
        <dbReference type="EMBL" id="PTX60221.1"/>
    </source>
</evidence>
<protein>
    <submittedName>
        <fullName evidence="1">Uncharacterized protein</fullName>
    </submittedName>
</protein>
<accession>A0A2T6BVX7</accession>
<gene>
    <name evidence="1" type="ORF">C8N46_107228</name>
</gene>
<sequence length="47" mass="5377">MKKLFLLITGIFLLTFTSCNPEALNEEENNTIEAIDKDKIQHPDDRG</sequence>
<organism evidence="1 2">
    <name type="scientific">Kordia periserrulae</name>
    <dbReference type="NCBI Taxonomy" id="701523"/>
    <lineage>
        <taxon>Bacteria</taxon>
        <taxon>Pseudomonadati</taxon>
        <taxon>Bacteroidota</taxon>
        <taxon>Flavobacteriia</taxon>
        <taxon>Flavobacteriales</taxon>
        <taxon>Flavobacteriaceae</taxon>
        <taxon>Kordia</taxon>
    </lineage>
</organism>
<dbReference type="Proteomes" id="UP000244090">
    <property type="component" value="Unassembled WGS sequence"/>
</dbReference>
<comment type="caution">
    <text evidence="1">The sequence shown here is derived from an EMBL/GenBank/DDBJ whole genome shotgun (WGS) entry which is preliminary data.</text>
</comment>
<dbReference type="RefSeq" id="WP_158269172.1">
    <property type="nucleotide sequence ID" value="NZ_QBKT01000007.1"/>
</dbReference>
<dbReference type="EMBL" id="QBKT01000007">
    <property type="protein sequence ID" value="PTX60221.1"/>
    <property type="molecule type" value="Genomic_DNA"/>
</dbReference>
<evidence type="ECO:0000313" key="2">
    <source>
        <dbReference type="Proteomes" id="UP000244090"/>
    </source>
</evidence>